<evidence type="ECO:0000313" key="3">
    <source>
        <dbReference type="EMBL" id="QPP10814.1"/>
    </source>
</evidence>
<evidence type="ECO:0000256" key="1">
    <source>
        <dbReference type="ARBA" id="ARBA00022737"/>
    </source>
</evidence>
<dbReference type="EMBL" id="CP048882">
    <property type="protein sequence ID" value="QPP10814.1"/>
    <property type="molecule type" value="Genomic_DNA"/>
</dbReference>
<dbReference type="Pfam" id="PF00805">
    <property type="entry name" value="Pentapeptide"/>
    <property type="match status" value="1"/>
</dbReference>
<dbReference type="PANTHER" id="PTHR47485:SF1">
    <property type="entry name" value="THYLAKOID LUMENAL 17.4 KDA PROTEIN, CHLOROPLASTIC"/>
    <property type="match status" value="1"/>
</dbReference>
<keyword evidence="4" id="KW-1185">Reference proteome</keyword>
<protein>
    <submittedName>
        <fullName evidence="3">Pentapeptide repeat-containing protein</fullName>
    </submittedName>
</protein>
<accession>A0A7T1TD70</accession>
<dbReference type="Proteomes" id="UP000595046">
    <property type="component" value="Chromosome"/>
</dbReference>
<reference evidence="4" key="1">
    <citation type="submission" date="2020-02" db="EMBL/GenBank/DDBJ databases">
        <title>Streptomyces sp. ASO4wet.</title>
        <authorList>
            <person name="Risdian C."/>
            <person name="Landwehr W."/>
            <person name="Schupp P."/>
            <person name="Wink J."/>
        </authorList>
    </citation>
    <scope>NUCLEOTIDE SEQUENCE [LARGE SCALE GENOMIC DNA]</scope>
    <source>
        <strain evidence="4">ASO4wet</strain>
    </source>
</reference>
<dbReference type="KEGG" id="sbat:G4Z16_19065"/>
<dbReference type="Pfam" id="PF13599">
    <property type="entry name" value="Pentapeptide_4"/>
    <property type="match status" value="1"/>
</dbReference>
<dbReference type="SUPFAM" id="SSF141571">
    <property type="entry name" value="Pentapeptide repeat-like"/>
    <property type="match status" value="1"/>
</dbReference>
<dbReference type="InterPro" id="IPR001646">
    <property type="entry name" value="5peptide_repeat"/>
</dbReference>
<dbReference type="AlphaFoldDB" id="A0A7T1TD70"/>
<proteinExistence type="predicted"/>
<evidence type="ECO:0000256" key="2">
    <source>
        <dbReference type="SAM" id="MobiDB-lite"/>
    </source>
</evidence>
<sequence length="242" mass="25491">MRGPVSGPVHDVVMASMRSRSTKKPGGAVRAPRRPEVNLPELRASAEAPAPDGDYDGVEFEGADLSRTDASGARFLECGIRNCSLDEARWERARLLDSVLEAVTGAGTDLAGAELRDVELLDARLGGVQVHGARLSRVLVRGGKIDFLNLRQSRLLDVTFENCVLVEPDFGGATLERVAFPGCVLRGVEFSGAQLTDVDLRDAAELDIAGGIGQLGGSAINSAQLMDLAPAFAAELGVRVVG</sequence>
<feature type="region of interest" description="Disordered" evidence="2">
    <location>
        <begin position="1"/>
        <end position="60"/>
    </location>
</feature>
<organism evidence="3 4">
    <name type="scientific">Streptomyces bathyalis</name>
    <dbReference type="NCBI Taxonomy" id="2710756"/>
    <lineage>
        <taxon>Bacteria</taxon>
        <taxon>Bacillati</taxon>
        <taxon>Actinomycetota</taxon>
        <taxon>Actinomycetes</taxon>
        <taxon>Kitasatosporales</taxon>
        <taxon>Streptomycetaceae</taxon>
        <taxon>Streptomyces</taxon>
    </lineage>
</organism>
<dbReference type="PANTHER" id="PTHR47485">
    <property type="entry name" value="THYLAKOID LUMENAL 17.4 KDA PROTEIN, CHLOROPLASTIC"/>
    <property type="match status" value="1"/>
</dbReference>
<dbReference type="Gene3D" id="2.160.20.80">
    <property type="entry name" value="E3 ubiquitin-protein ligase SopA"/>
    <property type="match status" value="1"/>
</dbReference>
<evidence type="ECO:0000313" key="4">
    <source>
        <dbReference type="Proteomes" id="UP000595046"/>
    </source>
</evidence>
<name>A0A7T1TD70_9ACTN</name>
<gene>
    <name evidence="3" type="ORF">G4Z16_19065</name>
</gene>
<keyword evidence="1" id="KW-0677">Repeat</keyword>